<evidence type="ECO:0000313" key="1">
    <source>
        <dbReference type="EMBL" id="NYI44065.1"/>
    </source>
</evidence>
<protein>
    <submittedName>
        <fullName evidence="1">Uncharacterized protein</fullName>
    </submittedName>
</protein>
<dbReference type="AlphaFoldDB" id="A0A7Y9ZHH8"/>
<gene>
    <name evidence="1" type="ORF">BJ993_001145</name>
</gene>
<proteinExistence type="predicted"/>
<dbReference type="RefSeq" id="WP_257026819.1">
    <property type="nucleotide sequence ID" value="NZ_CP022295.1"/>
</dbReference>
<organism evidence="1 2">
    <name type="scientific">Nocardioides aromaticivorans</name>
    <dbReference type="NCBI Taxonomy" id="200618"/>
    <lineage>
        <taxon>Bacteria</taxon>
        <taxon>Bacillati</taxon>
        <taxon>Actinomycetota</taxon>
        <taxon>Actinomycetes</taxon>
        <taxon>Propionibacteriales</taxon>
        <taxon>Nocardioidaceae</taxon>
        <taxon>Nocardioides</taxon>
    </lineage>
</organism>
<dbReference type="EMBL" id="JACBZM010000001">
    <property type="protein sequence ID" value="NYI44065.1"/>
    <property type="molecule type" value="Genomic_DNA"/>
</dbReference>
<dbReference type="Proteomes" id="UP000562045">
    <property type="component" value="Unassembled WGS sequence"/>
</dbReference>
<reference evidence="1 2" key="1">
    <citation type="submission" date="2020-07" db="EMBL/GenBank/DDBJ databases">
        <title>Sequencing the genomes of 1000 actinobacteria strains.</title>
        <authorList>
            <person name="Klenk H.-P."/>
        </authorList>
    </citation>
    <scope>NUCLEOTIDE SEQUENCE [LARGE SCALE GENOMIC DNA]</scope>
    <source>
        <strain evidence="1 2">DSM 15131</strain>
    </source>
</reference>
<name>A0A7Y9ZHH8_9ACTN</name>
<accession>A0A7Y9ZHH8</accession>
<evidence type="ECO:0000313" key="2">
    <source>
        <dbReference type="Proteomes" id="UP000562045"/>
    </source>
</evidence>
<comment type="caution">
    <text evidence="1">The sequence shown here is derived from an EMBL/GenBank/DDBJ whole genome shotgun (WGS) entry which is preliminary data.</text>
</comment>
<sequence length="42" mass="4476">METLLGLGALWVAAATALTLALGRAAAEDEPFRLDHDRVLAR</sequence>